<comment type="catalytic activity">
    <reaction evidence="1">
        <text>ATP + protein L-histidine = ADP + protein N-phospho-L-histidine.</text>
        <dbReference type="EC" id="2.7.13.3"/>
    </reaction>
</comment>
<protein>
    <recommendedName>
        <fullName evidence="3">histidine kinase</fullName>
        <ecNumber evidence="3">2.7.13.3</ecNumber>
    </recommendedName>
</protein>
<dbReference type="NCBIfam" id="TIGR00229">
    <property type="entry name" value="sensory_box"/>
    <property type="match status" value="1"/>
</dbReference>
<dbReference type="SUPFAM" id="SSF47226">
    <property type="entry name" value="Histidine-containing phosphotransfer domain, HPT domain"/>
    <property type="match status" value="1"/>
</dbReference>
<evidence type="ECO:0000313" key="21">
    <source>
        <dbReference type="EMBL" id="MCE8539118.1"/>
    </source>
</evidence>
<feature type="domain" description="HPt" evidence="20">
    <location>
        <begin position="760"/>
        <end position="859"/>
    </location>
</feature>
<keyword evidence="10" id="KW-0547">Nucleotide-binding</keyword>
<dbReference type="CDD" id="cd16922">
    <property type="entry name" value="HATPase_EvgS-ArcB-TorS-like"/>
    <property type="match status" value="1"/>
</dbReference>
<dbReference type="SMART" id="SM00388">
    <property type="entry name" value="HisKA"/>
    <property type="match status" value="1"/>
</dbReference>
<dbReference type="InterPro" id="IPR003661">
    <property type="entry name" value="HisK_dim/P_dom"/>
</dbReference>
<dbReference type="Gene3D" id="1.20.120.160">
    <property type="entry name" value="HPT domain"/>
    <property type="match status" value="1"/>
</dbReference>
<keyword evidence="8 16" id="KW-0812">Transmembrane</keyword>
<dbReference type="SMART" id="SM00387">
    <property type="entry name" value="HATPase_c"/>
    <property type="match status" value="1"/>
</dbReference>
<dbReference type="Gene3D" id="3.40.50.2300">
    <property type="match status" value="1"/>
</dbReference>
<keyword evidence="6 15" id="KW-0597">Phosphoprotein</keyword>
<evidence type="ECO:0000259" key="17">
    <source>
        <dbReference type="PROSITE" id="PS50109"/>
    </source>
</evidence>
<dbReference type="InterPro" id="IPR005467">
    <property type="entry name" value="His_kinase_dom"/>
</dbReference>
<dbReference type="SMART" id="SM00448">
    <property type="entry name" value="REC"/>
    <property type="match status" value="1"/>
</dbReference>
<dbReference type="GO" id="GO:0005886">
    <property type="term" value="C:plasma membrane"/>
    <property type="evidence" value="ECO:0007669"/>
    <property type="project" value="UniProtKB-SubCell"/>
</dbReference>
<comment type="caution">
    <text evidence="21">The sequence shown here is derived from an EMBL/GenBank/DDBJ whole genome shotgun (WGS) entry which is preliminary data.</text>
</comment>
<dbReference type="InterPro" id="IPR008207">
    <property type="entry name" value="Sig_transdc_His_kin_Hpt_dom"/>
</dbReference>
<dbReference type="Pfam" id="PF00989">
    <property type="entry name" value="PAS"/>
    <property type="match status" value="1"/>
</dbReference>
<dbReference type="SUPFAM" id="SSF52172">
    <property type="entry name" value="CheY-like"/>
    <property type="match status" value="1"/>
</dbReference>
<evidence type="ECO:0000256" key="13">
    <source>
        <dbReference type="ARBA" id="ARBA00023136"/>
    </source>
</evidence>
<evidence type="ECO:0000256" key="8">
    <source>
        <dbReference type="ARBA" id="ARBA00022692"/>
    </source>
</evidence>
<dbReference type="Gene3D" id="3.30.450.20">
    <property type="entry name" value="PAS domain"/>
    <property type="match status" value="1"/>
</dbReference>
<feature type="modified residue" description="4-aspartylphosphate" evidence="15">
    <location>
        <position position="661"/>
    </location>
</feature>
<evidence type="ECO:0000259" key="18">
    <source>
        <dbReference type="PROSITE" id="PS50110"/>
    </source>
</evidence>
<evidence type="ECO:0000256" key="4">
    <source>
        <dbReference type="ARBA" id="ARBA00022475"/>
    </source>
</evidence>
<evidence type="ECO:0000256" key="10">
    <source>
        <dbReference type="ARBA" id="ARBA00022840"/>
    </source>
</evidence>
<evidence type="ECO:0000256" key="15">
    <source>
        <dbReference type="PROSITE-ProRule" id="PRU00169"/>
    </source>
</evidence>
<feature type="domain" description="PAS" evidence="19">
    <location>
        <begin position="218"/>
        <end position="289"/>
    </location>
</feature>
<dbReference type="Pfam" id="PF00072">
    <property type="entry name" value="Response_reg"/>
    <property type="match status" value="1"/>
</dbReference>
<dbReference type="Proteomes" id="UP000813672">
    <property type="component" value="Unassembled WGS sequence"/>
</dbReference>
<dbReference type="InterPro" id="IPR035965">
    <property type="entry name" value="PAS-like_dom_sf"/>
</dbReference>
<evidence type="ECO:0000256" key="2">
    <source>
        <dbReference type="ARBA" id="ARBA00004429"/>
    </source>
</evidence>
<dbReference type="RefSeq" id="WP_234221055.1">
    <property type="nucleotide sequence ID" value="NZ_JAGQAF010000011.1"/>
</dbReference>
<evidence type="ECO:0000256" key="16">
    <source>
        <dbReference type="SAM" id="Phobius"/>
    </source>
</evidence>
<feature type="modified residue" description="Phosphohistidine" evidence="14">
    <location>
        <position position="801"/>
    </location>
</feature>
<dbReference type="PRINTS" id="PR00344">
    <property type="entry name" value="BCTRLSENSOR"/>
</dbReference>
<feature type="transmembrane region" description="Helical" evidence="16">
    <location>
        <begin position="176"/>
        <end position="202"/>
    </location>
</feature>
<accession>A0A9Q3WND2</accession>
<feature type="domain" description="Response regulatory" evidence="18">
    <location>
        <begin position="612"/>
        <end position="729"/>
    </location>
</feature>
<dbReference type="SMART" id="SM00091">
    <property type="entry name" value="PAS"/>
    <property type="match status" value="1"/>
</dbReference>
<evidence type="ECO:0000256" key="7">
    <source>
        <dbReference type="ARBA" id="ARBA00022679"/>
    </source>
</evidence>
<evidence type="ECO:0000256" key="12">
    <source>
        <dbReference type="ARBA" id="ARBA00023012"/>
    </source>
</evidence>
<dbReference type="EMBL" id="JAGQAF010000011">
    <property type="protein sequence ID" value="MCE8539118.1"/>
    <property type="molecule type" value="Genomic_DNA"/>
</dbReference>
<keyword evidence="12" id="KW-0902">Two-component regulatory system</keyword>
<dbReference type="InterPro" id="IPR000014">
    <property type="entry name" value="PAS"/>
</dbReference>
<dbReference type="Gene3D" id="3.30.565.10">
    <property type="entry name" value="Histidine kinase-like ATPase, C-terminal domain"/>
    <property type="match status" value="1"/>
</dbReference>
<name>A0A9Q3WND2_9RHOB</name>
<dbReference type="InterPro" id="IPR036641">
    <property type="entry name" value="HPT_dom_sf"/>
</dbReference>
<evidence type="ECO:0000259" key="19">
    <source>
        <dbReference type="PROSITE" id="PS50112"/>
    </source>
</evidence>
<comment type="subcellular location">
    <subcellularLocation>
        <location evidence="2">Cell inner membrane</location>
        <topology evidence="2">Multi-pass membrane protein</topology>
    </subcellularLocation>
</comment>
<gene>
    <name evidence="21" type="ORF">KBY27_16805</name>
</gene>
<feature type="domain" description="Histidine kinase" evidence="17">
    <location>
        <begin position="365"/>
        <end position="583"/>
    </location>
</feature>
<evidence type="ECO:0000256" key="6">
    <source>
        <dbReference type="ARBA" id="ARBA00022553"/>
    </source>
</evidence>
<keyword evidence="13 16" id="KW-0472">Membrane</keyword>
<dbReference type="Pfam" id="PF02518">
    <property type="entry name" value="HATPase_c"/>
    <property type="match status" value="1"/>
</dbReference>
<dbReference type="PROSITE" id="PS50109">
    <property type="entry name" value="HIS_KIN"/>
    <property type="match status" value="1"/>
</dbReference>
<reference evidence="21" key="1">
    <citation type="journal article" date="2021" name="Environ. Microbiol.">
        <title>Cryptic niche differentiation of novel sediment ecotypes of Rugeria pomeroyi correlates with nitrate respiration.</title>
        <authorList>
            <person name="Lin X."/>
            <person name="McNichol J."/>
            <person name="Chu X."/>
            <person name="Qian Y."/>
            <person name="Luo H."/>
        </authorList>
    </citation>
    <scope>NUCLEOTIDE SEQUENCE</scope>
    <source>
        <strain evidence="21">SZCCDBB064</strain>
    </source>
</reference>
<keyword evidence="5" id="KW-0997">Cell inner membrane</keyword>
<evidence type="ECO:0000256" key="5">
    <source>
        <dbReference type="ARBA" id="ARBA00022519"/>
    </source>
</evidence>
<dbReference type="SUPFAM" id="SSF55785">
    <property type="entry name" value="PYP-like sensor domain (PAS domain)"/>
    <property type="match status" value="1"/>
</dbReference>
<dbReference type="GO" id="GO:0000155">
    <property type="term" value="F:phosphorelay sensor kinase activity"/>
    <property type="evidence" value="ECO:0007669"/>
    <property type="project" value="InterPro"/>
</dbReference>
<keyword evidence="9" id="KW-0418">Kinase</keyword>
<dbReference type="PROSITE" id="PS50112">
    <property type="entry name" value="PAS"/>
    <property type="match status" value="1"/>
</dbReference>
<dbReference type="PANTHER" id="PTHR43047">
    <property type="entry name" value="TWO-COMPONENT HISTIDINE PROTEIN KINASE"/>
    <property type="match status" value="1"/>
</dbReference>
<organism evidence="21 22">
    <name type="scientific">Ruegeria pomeroyi</name>
    <dbReference type="NCBI Taxonomy" id="89184"/>
    <lineage>
        <taxon>Bacteria</taxon>
        <taxon>Pseudomonadati</taxon>
        <taxon>Pseudomonadota</taxon>
        <taxon>Alphaproteobacteria</taxon>
        <taxon>Rhodobacterales</taxon>
        <taxon>Roseobacteraceae</taxon>
        <taxon>Ruegeria</taxon>
    </lineage>
</organism>
<dbReference type="FunFam" id="3.30.565.10:FF:000006">
    <property type="entry name" value="Sensor histidine kinase WalK"/>
    <property type="match status" value="1"/>
</dbReference>
<evidence type="ECO:0000256" key="9">
    <source>
        <dbReference type="ARBA" id="ARBA00022777"/>
    </source>
</evidence>
<dbReference type="Pfam" id="PF01627">
    <property type="entry name" value="Hpt"/>
    <property type="match status" value="1"/>
</dbReference>
<dbReference type="GO" id="GO:0006355">
    <property type="term" value="P:regulation of DNA-templated transcription"/>
    <property type="evidence" value="ECO:0007669"/>
    <property type="project" value="InterPro"/>
</dbReference>
<dbReference type="InterPro" id="IPR036890">
    <property type="entry name" value="HATPase_C_sf"/>
</dbReference>
<dbReference type="PROSITE" id="PS50894">
    <property type="entry name" value="HPT"/>
    <property type="match status" value="1"/>
</dbReference>
<evidence type="ECO:0000256" key="1">
    <source>
        <dbReference type="ARBA" id="ARBA00000085"/>
    </source>
</evidence>
<proteinExistence type="predicted"/>
<dbReference type="CDD" id="cd00082">
    <property type="entry name" value="HisKA"/>
    <property type="match status" value="1"/>
</dbReference>
<dbReference type="EC" id="2.7.13.3" evidence="3"/>
<keyword evidence="4" id="KW-1003">Cell membrane</keyword>
<dbReference type="InterPro" id="IPR001789">
    <property type="entry name" value="Sig_transdc_resp-reg_receiver"/>
</dbReference>
<dbReference type="AlphaFoldDB" id="A0A9Q3WND2"/>
<evidence type="ECO:0000313" key="22">
    <source>
        <dbReference type="Proteomes" id="UP000813672"/>
    </source>
</evidence>
<dbReference type="CDD" id="cd00130">
    <property type="entry name" value="PAS"/>
    <property type="match status" value="1"/>
</dbReference>
<evidence type="ECO:0000256" key="3">
    <source>
        <dbReference type="ARBA" id="ARBA00012438"/>
    </source>
</evidence>
<dbReference type="InterPro" id="IPR036097">
    <property type="entry name" value="HisK_dim/P_sf"/>
</dbReference>
<evidence type="ECO:0000256" key="11">
    <source>
        <dbReference type="ARBA" id="ARBA00022989"/>
    </source>
</evidence>
<keyword evidence="10" id="KW-0067">ATP-binding</keyword>
<dbReference type="InterPro" id="IPR013767">
    <property type="entry name" value="PAS_fold"/>
</dbReference>
<dbReference type="Gene3D" id="1.10.287.130">
    <property type="match status" value="1"/>
</dbReference>
<evidence type="ECO:0000256" key="14">
    <source>
        <dbReference type="PROSITE-ProRule" id="PRU00110"/>
    </source>
</evidence>
<dbReference type="Pfam" id="PF00512">
    <property type="entry name" value="HisKA"/>
    <property type="match status" value="1"/>
</dbReference>
<dbReference type="PANTHER" id="PTHR43047:SF64">
    <property type="entry name" value="HISTIDINE KINASE CONTAINING CHEY-HOMOLOGOUS RECEIVER DOMAIN AND PAS DOMAIN-RELATED"/>
    <property type="match status" value="1"/>
</dbReference>
<sequence length="860" mass="93563">MTLKKYLRSGATGTVLTLLLGMVVVSTVSVVNQFAAFRFADSDNIPWNLAQAEVEYLHFRLEVETLLTQGAAPRAQDSIDAVRRNFDVLYSRIATISESPLYSEVRENPRSAGSFDAIQRYFDWAVPIIDASDVELLDRWTEFTRETRTIGAHLRNLSLSGVAVSTLQSDRGRRDVLSALSIAGLSTLLLFLLLAGVILIVWNTSRKLRRSMYEAEMTGARLSSVISTSPVPFVVSDKKMRIIEYNMAAEASFGFSRAEAIGADVGTLLVPRDLRRAHKAGVHRYFATGHATLIGRKGNRSRALRSDGTEFPVEISLSSGNGPDGRIFVAYIRDLTLDLEKEGELREAHHIALAGERAKERLLNTMSHEMRTPLHGIMAALELLGNTRLTETQLRYMRVTENAAATLLHHVNNVLQVASDTSKHLRIEAAVCDLHELVSGVIDQQRILAAKNGNALSLSAFPAELGYVDVDAHHLRQVLVNLLNNAAKFTHNGTISLRVLVHSATGELEFRVQDDGIGIAQDDQVRIFDDFFTQDASFSHLSSGTGLGLGITRRIIAAMNGSIGVTSSPGEGSTFWFRIPLIRAREPAPDTESPARDGLAEPADGASLRALDVLVVEDNEINRMVIGEALAASNIKVTMASDGLEGVELAAQQRFDCILMDISMPGISGVDALHLIRKGNGLSKDTPVFAVTAHVLADDRKRFVEAGFDRVIAKPFSFKALVDEIASAASGQAPGPSSRETTEAALINPANIEEMRLTFGPDKAANLLAAFLDDGWKSLDRVTNLAQRREQDLAAVASELHRFKGTAAILGAEALVARLQDLELQAARHNSPPSGEQLAELGRLLDRSVVSLQEVIADAD</sequence>
<dbReference type="SUPFAM" id="SSF47384">
    <property type="entry name" value="Homodimeric domain of signal transducing histidine kinase"/>
    <property type="match status" value="1"/>
</dbReference>
<dbReference type="SUPFAM" id="SSF55874">
    <property type="entry name" value="ATPase domain of HSP90 chaperone/DNA topoisomerase II/histidine kinase"/>
    <property type="match status" value="1"/>
</dbReference>
<dbReference type="InterPro" id="IPR004358">
    <property type="entry name" value="Sig_transdc_His_kin-like_C"/>
</dbReference>
<dbReference type="InterPro" id="IPR011006">
    <property type="entry name" value="CheY-like_superfamily"/>
</dbReference>
<evidence type="ECO:0000259" key="20">
    <source>
        <dbReference type="PROSITE" id="PS50894"/>
    </source>
</evidence>
<keyword evidence="11 16" id="KW-1133">Transmembrane helix</keyword>
<dbReference type="CDD" id="cd17546">
    <property type="entry name" value="REC_hyHK_CKI1_RcsC-like"/>
    <property type="match status" value="1"/>
</dbReference>
<dbReference type="InterPro" id="IPR003594">
    <property type="entry name" value="HATPase_dom"/>
</dbReference>
<dbReference type="PROSITE" id="PS50110">
    <property type="entry name" value="RESPONSE_REGULATORY"/>
    <property type="match status" value="1"/>
</dbReference>
<keyword evidence="7" id="KW-0808">Transferase</keyword>